<organism evidence="2 3">
    <name type="scientific">Chara braunii</name>
    <name type="common">Braun's stonewort</name>
    <dbReference type="NCBI Taxonomy" id="69332"/>
    <lineage>
        <taxon>Eukaryota</taxon>
        <taxon>Viridiplantae</taxon>
        <taxon>Streptophyta</taxon>
        <taxon>Charophyceae</taxon>
        <taxon>Charales</taxon>
        <taxon>Characeae</taxon>
        <taxon>Chara</taxon>
    </lineage>
</organism>
<comment type="caution">
    <text evidence="2">The sequence shown here is derived from an EMBL/GenBank/DDBJ whole genome shotgun (WGS) entry which is preliminary data.</text>
</comment>
<proteinExistence type="predicted"/>
<dbReference type="Proteomes" id="UP000265515">
    <property type="component" value="Unassembled WGS sequence"/>
</dbReference>
<accession>A0A388KSJ3</accession>
<feature type="compositionally biased region" description="Gly residues" evidence="1">
    <location>
        <begin position="80"/>
        <end position="91"/>
    </location>
</feature>
<dbReference type="Gramene" id="GBG72982">
    <property type="protein sequence ID" value="GBG72982"/>
    <property type="gene ID" value="CBR_g12700"/>
</dbReference>
<evidence type="ECO:0000256" key="1">
    <source>
        <dbReference type="SAM" id="MobiDB-lite"/>
    </source>
</evidence>
<sequence>MLTPPPEARQLCVRETRTEKVVVVDLGGGDDEPLDKRRQSTLTQGTLAPAATASAALDERRLTGRLSATSSQPRQRNPGDDGGSVQRGGGGEVLADARAVGGEPTGAPGVGASSTVAPVATAREEATVVAMAREEACGENKTDRKGSESGSSRVRRGVMTKDLIDRVVLWVDDKAFWTTGEGRRLYNIVHETRECFVAIASGLPTLVVHQSIVLPKSNTRVARIADPSQLQRAAAVENIALRILHS</sequence>
<protein>
    <submittedName>
        <fullName evidence="2">Uncharacterized protein</fullName>
    </submittedName>
</protein>
<feature type="compositionally biased region" description="Low complexity" evidence="1">
    <location>
        <begin position="46"/>
        <end position="56"/>
    </location>
</feature>
<evidence type="ECO:0000313" key="3">
    <source>
        <dbReference type="Proteomes" id="UP000265515"/>
    </source>
</evidence>
<keyword evidence="3" id="KW-1185">Reference proteome</keyword>
<dbReference type="EMBL" id="BFEA01000175">
    <property type="protein sequence ID" value="GBG72982.1"/>
    <property type="molecule type" value="Genomic_DNA"/>
</dbReference>
<gene>
    <name evidence="2" type="ORF">CBR_g12700</name>
</gene>
<dbReference type="AlphaFoldDB" id="A0A388KSJ3"/>
<reference evidence="2 3" key="1">
    <citation type="journal article" date="2018" name="Cell">
        <title>The Chara Genome: Secondary Complexity and Implications for Plant Terrestrialization.</title>
        <authorList>
            <person name="Nishiyama T."/>
            <person name="Sakayama H."/>
            <person name="Vries J.D."/>
            <person name="Buschmann H."/>
            <person name="Saint-Marcoux D."/>
            <person name="Ullrich K.K."/>
            <person name="Haas F.B."/>
            <person name="Vanderstraeten L."/>
            <person name="Becker D."/>
            <person name="Lang D."/>
            <person name="Vosolsobe S."/>
            <person name="Rombauts S."/>
            <person name="Wilhelmsson P.K.I."/>
            <person name="Janitza P."/>
            <person name="Kern R."/>
            <person name="Heyl A."/>
            <person name="Rumpler F."/>
            <person name="Villalobos L.I.A.C."/>
            <person name="Clay J.M."/>
            <person name="Skokan R."/>
            <person name="Toyoda A."/>
            <person name="Suzuki Y."/>
            <person name="Kagoshima H."/>
            <person name="Schijlen E."/>
            <person name="Tajeshwar N."/>
            <person name="Catarino B."/>
            <person name="Hetherington A.J."/>
            <person name="Saltykova A."/>
            <person name="Bonnot C."/>
            <person name="Breuninger H."/>
            <person name="Symeonidi A."/>
            <person name="Radhakrishnan G.V."/>
            <person name="Van Nieuwerburgh F."/>
            <person name="Deforce D."/>
            <person name="Chang C."/>
            <person name="Karol K.G."/>
            <person name="Hedrich R."/>
            <person name="Ulvskov P."/>
            <person name="Glockner G."/>
            <person name="Delwiche C.F."/>
            <person name="Petrasek J."/>
            <person name="Van de Peer Y."/>
            <person name="Friml J."/>
            <person name="Beilby M."/>
            <person name="Dolan L."/>
            <person name="Kohara Y."/>
            <person name="Sugano S."/>
            <person name="Fujiyama A."/>
            <person name="Delaux P.-M."/>
            <person name="Quint M."/>
            <person name="TheiBen G."/>
            <person name="Hagemann M."/>
            <person name="Harholt J."/>
            <person name="Dunand C."/>
            <person name="Zachgo S."/>
            <person name="Langdale J."/>
            <person name="Maumus F."/>
            <person name="Straeten D.V.D."/>
            <person name="Gould S.B."/>
            <person name="Rensing S.A."/>
        </authorList>
    </citation>
    <scope>NUCLEOTIDE SEQUENCE [LARGE SCALE GENOMIC DNA]</scope>
    <source>
        <strain evidence="2 3">S276</strain>
    </source>
</reference>
<name>A0A388KSJ3_CHABU</name>
<feature type="compositionally biased region" description="Basic and acidic residues" evidence="1">
    <location>
        <begin position="134"/>
        <end position="147"/>
    </location>
</feature>
<evidence type="ECO:0000313" key="2">
    <source>
        <dbReference type="EMBL" id="GBG72982.1"/>
    </source>
</evidence>
<feature type="compositionally biased region" description="Polar residues" evidence="1">
    <location>
        <begin position="66"/>
        <end position="75"/>
    </location>
</feature>
<feature type="region of interest" description="Disordered" evidence="1">
    <location>
        <begin position="24"/>
        <end position="91"/>
    </location>
</feature>
<feature type="region of interest" description="Disordered" evidence="1">
    <location>
        <begin position="134"/>
        <end position="153"/>
    </location>
</feature>